<dbReference type="GO" id="GO:0016747">
    <property type="term" value="F:acyltransferase activity, transferring groups other than amino-acyl groups"/>
    <property type="evidence" value="ECO:0007669"/>
    <property type="project" value="InterPro"/>
</dbReference>
<gene>
    <name evidence="4" type="ORF">HMH01_08290</name>
</gene>
<feature type="domain" description="N-acetyltransferase" evidence="3">
    <location>
        <begin position="22"/>
        <end position="181"/>
    </location>
</feature>
<dbReference type="EMBL" id="JABFBC010000001">
    <property type="protein sequence ID" value="NNU80438.1"/>
    <property type="molecule type" value="Genomic_DNA"/>
</dbReference>
<dbReference type="InterPro" id="IPR016181">
    <property type="entry name" value="Acyl_CoA_acyltransferase"/>
</dbReference>
<dbReference type="Pfam" id="PF13673">
    <property type="entry name" value="Acetyltransf_10"/>
    <property type="match status" value="1"/>
</dbReference>
<protein>
    <submittedName>
        <fullName evidence="4">GNAT family N-acetyltransferase</fullName>
    </submittedName>
</protein>
<dbReference type="CDD" id="cd04301">
    <property type="entry name" value="NAT_SF"/>
    <property type="match status" value="1"/>
</dbReference>
<accession>A0A849L279</accession>
<dbReference type="PANTHER" id="PTHR43877:SF1">
    <property type="entry name" value="ACETYLTRANSFERASE"/>
    <property type="match status" value="1"/>
</dbReference>
<dbReference type="AlphaFoldDB" id="A0A849L279"/>
<evidence type="ECO:0000259" key="3">
    <source>
        <dbReference type="PROSITE" id="PS51186"/>
    </source>
</evidence>
<dbReference type="InterPro" id="IPR000182">
    <property type="entry name" value="GNAT_dom"/>
</dbReference>
<dbReference type="SUPFAM" id="SSF55729">
    <property type="entry name" value="Acyl-CoA N-acyltransferases (Nat)"/>
    <property type="match status" value="1"/>
</dbReference>
<evidence type="ECO:0000256" key="2">
    <source>
        <dbReference type="ARBA" id="ARBA00023315"/>
    </source>
</evidence>
<evidence type="ECO:0000256" key="1">
    <source>
        <dbReference type="ARBA" id="ARBA00022679"/>
    </source>
</evidence>
<keyword evidence="1 4" id="KW-0808">Transferase</keyword>
<name>A0A849L279_9RHOB</name>
<dbReference type="PANTHER" id="PTHR43877">
    <property type="entry name" value="AMINOALKYLPHOSPHONATE N-ACETYLTRANSFERASE-RELATED-RELATED"/>
    <property type="match status" value="1"/>
</dbReference>
<sequence length="189" mass="20518">MTIQMPDTRPDHSDRSGAHAEISISIATIGDAPALRALHELSLVMLAADAYSPRQIHRLFVTRDTAPPGMIAAGRMLVARRHGFVVGSAGWEPRRFDGQPGAHLRSVFVHPLLTRQGVASALVRAVETRAMERHAIRFTLAATVNAVPLYRRLGYAAVAHGNLDLGDGLSFPVVHMARRVQSAHIDAED</sequence>
<dbReference type="RefSeq" id="WP_171324204.1">
    <property type="nucleotide sequence ID" value="NZ_JABFBC010000001.1"/>
</dbReference>
<keyword evidence="5" id="KW-1185">Reference proteome</keyword>
<comment type="caution">
    <text evidence="4">The sequence shown here is derived from an EMBL/GenBank/DDBJ whole genome shotgun (WGS) entry which is preliminary data.</text>
</comment>
<dbReference type="Proteomes" id="UP000572377">
    <property type="component" value="Unassembled WGS sequence"/>
</dbReference>
<dbReference type="Gene3D" id="3.40.630.30">
    <property type="match status" value="1"/>
</dbReference>
<dbReference type="PROSITE" id="PS51186">
    <property type="entry name" value="GNAT"/>
    <property type="match status" value="1"/>
</dbReference>
<reference evidence="4 5" key="1">
    <citation type="submission" date="2020-05" db="EMBL/GenBank/DDBJ databases">
        <title>Gimesia benthica sp. nov., a novel planctomycete isolated from a deep-sea water sample of the Northwest Indian Ocean.</title>
        <authorList>
            <person name="Wang J."/>
            <person name="Ruan C."/>
            <person name="Song L."/>
            <person name="Zhu Y."/>
            <person name="Li A."/>
            <person name="Zheng X."/>
            <person name="Wang L."/>
            <person name="Lu Z."/>
            <person name="Huang Y."/>
            <person name="Du W."/>
            <person name="Zhou Y."/>
            <person name="Huang L."/>
            <person name="Dai X."/>
        </authorList>
    </citation>
    <scope>NUCLEOTIDE SEQUENCE [LARGE SCALE GENOMIC DNA]</scope>
    <source>
        <strain evidence="4 5">YYQ-30</strain>
    </source>
</reference>
<proteinExistence type="predicted"/>
<evidence type="ECO:0000313" key="5">
    <source>
        <dbReference type="Proteomes" id="UP000572377"/>
    </source>
</evidence>
<keyword evidence="2" id="KW-0012">Acyltransferase</keyword>
<organism evidence="4 5">
    <name type="scientific">Halovulum dunhuangense</name>
    <dbReference type="NCBI Taxonomy" id="1505036"/>
    <lineage>
        <taxon>Bacteria</taxon>
        <taxon>Pseudomonadati</taxon>
        <taxon>Pseudomonadota</taxon>
        <taxon>Alphaproteobacteria</taxon>
        <taxon>Rhodobacterales</taxon>
        <taxon>Paracoccaceae</taxon>
        <taxon>Halovulum</taxon>
    </lineage>
</organism>
<evidence type="ECO:0000313" key="4">
    <source>
        <dbReference type="EMBL" id="NNU80438.1"/>
    </source>
</evidence>
<dbReference type="InterPro" id="IPR050832">
    <property type="entry name" value="Bact_Acetyltransf"/>
</dbReference>